<organism evidence="6 7">
    <name type="scientific">Phaeovulum veldkampii DSM 11550</name>
    <dbReference type="NCBI Taxonomy" id="1185920"/>
    <lineage>
        <taxon>Bacteria</taxon>
        <taxon>Pseudomonadati</taxon>
        <taxon>Pseudomonadota</taxon>
        <taxon>Alphaproteobacteria</taxon>
        <taxon>Rhodobacterales</taxon>
        <taxon>Paracoccaceae</taxon>
        <taxon>Phaeovulum</taxon>
    </lineage>
</organism>
<dbReference type="SUPFAM" id="SSF54211">
    <property type="entry name" value="Ribosomal protein S5 domain 2-like"/>
    <property type="match status" value="1"/>
</dbReference>
<gene>
    <name evidence="6" type="ORF">C5F46_06990</name>
</gene>
<dbReference type="PROSITE" id="PS51786">
    <property type="entry name" value="LON_PROTEOLYTIC"/>
    <property type="match status" value="1"/>
</dbReference>
<dbReference type="InterPro" id="IPR027065">
    <property type="entry name" value="Lon_Prtase"/>
</dbReference>
<dbReference type="Pfam" id="PF20437">
    <property type="entry name" value="LonC_helical"/>
    <property type="match status" value="1"/>
</dbReference>
<evidence type="ECO:0000313" key="6">
    <source>
        <dbReference type="EMBL" id="PTE17955.1"/>
    </source>
</evidence>
<comment type="catalytic activity">
    <reaction evidence="2">
        <text>Hydrolysis of proteins in presence of ATP.</text>
        <dbReference type="EC" id="3.4.21.53"/>
    </reaction>
</comment>
<feature type="active site" evidence="2">
    <location>
        <position position="688"/>
    </location>
</feature>
<dbReference type="InterPro" id="IPR008269">
    <property type="entry name" value="Lon_proteolytic"/>
</dbReference>
<dbReference type="PRINTS" id="PR00830">
    <property type="entry name" value="ENDOLAPTASE"/>
</dbReference>
<dbReference type="Gene3D" id="3.30.230.10">
    <property type="match status" value="1"/>
</dbReference>
<dbReference type="Pfam" id="PF05362">
    <property type="entry name" value="Lon_C"/>
    <property type="match status" value="1"/>
</dbReference>
<evidence type="ECO:0000256" key="3">
    <source>
        <dbReference type="SAM" id="Coils"/>
    </source>
</evidence>
<dbReference type="Pfam" id="PF13654">
    <property type="entry name" value="AAA_32"/>
    <property type="match status" value="1"/>
</dbReference>
<dbReference type="InterPro" id="IPR027417">
    <property type="entry name" value="P-loop_NTPase"/>
</dbReference>
<comment type="caution">
    <text evidence="6">The sequence shown here is derived from an EMBL/GenBank/DDBJ whole genome shotgun (WGS) entry which is preliminary data.</text>
</comment>
<feature type="region of interest" description="Disordered" evidence="4">
    <location>
        <begin position="1"/>
        <end position="31"/>
    </location>
</feature>
<dbReference type="InterPro" id="IPR020568">
    <property type="entry name" value="Ribosomal_Su5_D2-typ_SF"/>
</dbReference>
<feature type="compositionally biased region" description="Basic and acidic residues" evidence="4">
    <location>
        <begin position="16"/>
        <end position="31"/>
    </location>
</feature>
<proteinExistence type="inferred from homology"/>
<dbReference type="InterPro" id="IPR046843">
    <property type="entry name" value="LonB_AAA-LID"/>
</dbReference>
<accession>A0A2T4JJ91</accession>
<evidence type="ECO:0000313" key="7">
    <source>
        <dbReference type="Proteomes" id="UP000241899"/>
    </source>
</evidence>
<dbReference type="OrthoDB" id="9758568at2"/>
<dbReference type="InterPro" id="IPR041699">
    <property type="entry name" value="AAA_32"/>
</dbReference>
<keyword evidence="7" id="KW-1185">Reference proteome</keyword>
<protein>
    <recommendedName>
        <fullName evidence="2">endopeptidase La</fullName>
        <ecNumber evidence="2">3.4.21.53</ecNumber>
    </recommendedName>
</protein>
<dbReference type="GO" id="GO:0006508">
    <property type="term" value="P:proteolysis"/>
    <property type="evidence" value="ECO:0007669"/>
    <property type="project" value="UniProtKB-KW"/>
</dbReference>
<dbReference type="GO" id="GO:0004176">
    <property type="term" value="F:ATP-dependent peptidase activity"/>
    <property type="evidence" value="ECO:0007669"/>
    <property type="project" value="UniProtKB-UniRule"/>
</dbReference>
<reference evidence="6 7" key="1">
    <citation type="submission" date="2018-03" db="EMBL/GenBank/DDBJ databases">
        <title>Rhodobacter veldkampii.</title>
        <authorList>
            <person name="Meyer T.E."/>
            <person name="Miller S."/>
            <person name="Lodha T."/>
            <person name="Gandham S."/>
            <person name="Chintalapati S."/>
            <person name="Chintalapati V.R."/>
        </authorList>
    </citation>
    <scope>NUCLEOTIDE SEQUENCE [LARGE SCALE GENOMIC DNA]</scope>
    <source>
        <strain evidence="6 7">DSM 11550</strain>
    </source>
</reference>
<keyword evidence="1 2" id="KW-0645">Protease</keyword>
<dbReference type="AlphaFoldDB" id="A0A2T4JJ91"/>
<evidence type="ECO:0000256" key="4">
    <source>
        <dbReference type="SAM" id="MobiDB-lite"/>
    </source>
</evidence>
<dbReference type="InterPro" id="IPR046844">
    <property type="entry name" value="Lon-like_helical"/>
</dbReference>
<comment type="similarity">
    <text evidence="2">Belongs to the peptidase S16 family.</text>
</comment>
<dbReference type="Gene3D" id="3.40.50.300">
    <property type="entry name" value="P-loop containing nucleotide triphosphate hydrolases"/>
    <property type="match status" value="2"/>
</dbReference>
<dbReference type="InterPro" id="IPR014721">
    <property type="entry name" value="Ribsml_uS5_D2-typ_fold_subgr"/>
</dbReference>
<feature type="domain" description="Lon proteolytic" evidence="5">
    <location>
        <begin position="598"/>
        <end position="793"/>
    </location>
</feature>
<dbReference type="SUPFAM" id="SSF52540">
    <property type="entry name" value="P-loop containing nucleoside triphosphate hydrolases"/>
    <property type="match status" value="1"/>
</dbReference>
<sequence length="839" mass="90547">MGAHGPSARSNGGRRLQTDRTVPKTGNDDHAGTSLAAAQLRIAFDPAGFDFDTTAALEPLPDLIGQNRAVEAIRLAASIRHRRFNLFVYGPEGSGRHSAVARILQTEAAARPVPQDWVYVQNFDNPDRPSALSLPRGTAPRLKAALAGLVNELANDIPALFVSEDYQNRRMAIEQSFSARHDAAFSALRQAAQARNVAILRTPMGFSLAPMKEGEVLKADAIDRLPEEARGAIRAEVETTERELADFLMSLPELEREHRAAVSALNAEMATLAVNAGLEQAVAPFRDIAALDRYLEALRADMIENADLFLMAGKADDDNAFPAAGKRVHEDLRFHRYAVNVMVTQPADTTQGAPVIEETLPTLANLTGRIDYLPTQGALVTDFTMIKPGALHRANGGFLVLDARRVLVEPFAWDALKRCLEVQAVQIITAADRLGLIATTMLEPEPIPLDVRVVLVGDRLLHLLLTDLDPDFGEYFRVAAEFGDEMPRSAESIGLFARLVATVVARETLRPVTREGVAALVDAATRAAEDREKLSLRLGAIWDILREADHLAGQSGATTVSATDVEAALRAAERRADRLREQMQEMIARGTILISLKGAVVGQVNGLTVADLGGARFGWPVRITARVRIGAGQVVDIEREVKLGGPIHSKAVLILSSFLATRYAPDTPLSLWASLVFEQSYGGIEGDSASVAELCALLSALAELPISQSYAVTGSVNQMGEVQPVGGINEKIEGFFDACRAQGLTGRQGVLIPRRNIDNLMLRPDVVEAVAQGQFRIHAISHVDEAIEILTGIPAGGRGMNGDFEDGSVNANVEVRLLDFAEARRDFAHPGSDAGRDET</sequence>
<feature type="active site" evidence="2">
    <location>
        <position position="731"/>
    </location>
</feature>
<keyword evidence="2" id="KW-0720">Serine protease</keyword>
<dbReference type="GO" id="GO:0005524">
    <property type="term" value="F:ATP binding"/>
    <property type="evidence" value="ECO:0007669"/>
    <property type="project" value="InterPro"/>
</dbReference>
<dbReference type="EC" id="3.4.21.53" evidence="2"/>
<dbReference type="EMBL" id="PZKF01000012">
    <property type="protein sequence ID" value="PTE17955.1"/>
    <property type="molecule type" value="Genomic_DNA"/>
</dbReference>
<evidence type="ECO:0000256" key="1">
    <source>
        <dbReference type="ARBA" id="ARBA00022670"/>
    </source>
</evidence>
<evidence type="ECO:0000259" key="5">
    <source>
        <dbReference type="PROSITE" id="PS51786"/>
    </source>
</evidence>
<dbReference type="GO" id="GO:0030163">
    <property type="term" value="P:protein catabolic process"/>
    <property type="evidence" value="ECO:0007669"/>
    <property type="project" value="InterPro"/>
</dbReference>
<evidence type="ECO:0000256" key="2">
    <source>
        <dbReference type="PROSITE-ProRule" id="PRU01122"/>
    </source>
</evidence>
<feature type="coiled-coil region" evidence="3">
    <location>
        <begin position="562"/>
        <end position="589"/>
    </location>
</feature>
<dbReference type="Pfam" id="PF20436">
    <property type="entry name" value="LonB_AAA-LID"/>
    <property type="match status" value="1"/>
</dbReference>
<keyword evidence="2" id="KW-0378">Hydrolase</keyword>
<dbReference type="Gene3D" id="1.10.8.60">
    <property type="match status" value="1"/>
</dbReference>
<name>A0A2T4JJ91_9RHOB</name>
<dbReference type="Proteomes" id="UP000241899">
    <property type="component" value="Unassembled WGS sequence"/>
</dbReference>
<dbReference type="GO" id="GO:0004252">
    <property type="term" value="F:serine-type endopeptidase activity"/>
    <property type="evidence" value="ECO:0007669"/>
    <property type="project" value="UniProtKB-UniRule"/>
</dbReference>
<dbReference type="PANTHER" id="PTHR10046">
    <property type="entry name" value="ATP DEPENDENT LON PROTEASE FAMILY MEMBER"/>
    <property type="match status" value="1"/>
</dbReference>
<keyword evidence="3" id="KW-0175">Coiled coil</keyword>